<dbReference type="Proteomes" id="UP000271624">
    <property type="component" value="Unassembled WGS sequence"/>
</dbReference>
<proteinExistence type="predicted"/>
<protein>
    <submittedName>
        <fullName evidence="1">Uncharacterized protein</fullName>
    </submittedName>
</protein>
<evidence type="ECO:0000313" key="2">
    <source>
        <dbReference type="Proteomes" id="UP000271624"/>
    </source>
</evidence>
<gene>
    <name evidence="1" type="ORF">DSM106972_071940</name>
</gene>
<keyword evidence="2" id="KW-1185">Reference proteome</keyword>
<reference evidence="1" key="1">
    <citation type="submission" date="2018-12" db="EMBL/GenBank/DDBJ databases">
        <authorList>
            <person name="Will S."/>
            <person name="Neumann-Schaal M."/>
            <person name="Henke P."/>
        </authorList>
    </citation>
    <scope>NUCLEOTIDE SEQUENCE</scope>
    <source>
        <strain evidence="1">PCC 7102</strain>
    </source>
</reference>
<organism evidence="1 2">
    <name type="scientific">Dulcicalothrix desertica PCC 7102</name>
    <dbReference type="NCBI Taxonomy" id="232991"/>
    <lineage>
        <taxon>Bacteria</taxon>
        <taxon>Bacillati</taxon>
        <taxon>Cyanobacteriota</taxon>
        <taxon>Cyanophyceae</taxon>
        <taxon>Nostocales</taxon>
        <taxon>Calotrichaceae</taxon>
        <taxon>Dulcicalothrix</taxon>
    </lineage>
</organism>
<accession>A0A433V3Z0</accession>
<evidence type="ECO:0000313" key="1">
    <source>
        <dbReference type="EMBL" id="RUT00785.1"/>
    </source>
</evidence>
<dbReference type="AlphaFoldDB" id="A0A433V3Z0"/>
<dbReference type="EMBL" id="RSCL01000022">
    <property type="protein sequence ID" value="RUT00785.1"/>
    <property type="molecule type" value="Genomic_DNA"/>
</dbReference>
<reference evidence="1" key="2">
    <citation type="journal article" date="2019" name="Genome Biol. Evol.">
        <title>Day and night: Metabolic profiles and evolutionary relationships of six axenic non-marine cyanobacteria.</title>
        <authorList>
            <person name="Will S.E."/>
            <person name="Henke P."/>
            <person name="Boedeker C."/>
            <person name="Huang S."/>
            <person name="Brinkmann H."/>
            <person name="Rohde M."/>
            <person name="Jarek M."/>
            <person name="Friedl T."/>
            <person name="Seufert S."/>
            <person name="Schumacher M."/>
            <person name="Overmann J."/>
            <person name="Neumann-Schaal M."/>
            <person name="Petersen J."/>
        </authorList>
    </citation>
    <scope>NUCLEOTIDE SEQUENCE [LARGE SCALE GENOMIC DNA]</scope>
    <source>
        <strain evidence="1">PCC 7102</strain>
    </source>
</reference>
<comment type="caution">
    <text evidence="1">The sequence shown here is derived from an EMBL/GenBank/DDBJ whole genome shotgun (WGS) entry which is preliminary data.</text>
</comment>
<sequence>MHNFIIFVTDLKREKSLNYIAIKGSANTIGNAEEQIENSSIVIQNAIEKAIALL</sequence>
<name>A0A433V3Z0_9CYAN</name>